<evidence type="ECO:0000313" key="2">
    <source>
        <dbReference type="Proteomes" id="UP000051298"/>
    </source>
</evidence>
<gene>
    <name evidence="1" type="ORF">THS5294_01209</name>
</gene>
<accession>A0A0P1FL46</accession>
<reference evidence="1 2" key="1">
    <citation type="submission" date="2015-09" db="EMBL/GenBank/DDBJ databases">
        <authorList>
            <consortium name="Swine Surveillance"/>
        </authorList>
    </citation>
    <scope>NUCLEOTIDE SEQUENCE [LARGE SCALE GENOMIC DNA]</scope>
    <source>
        <strain evidence="1 2">CECT 5294</strain>
    </source>
</reference>
<organism evidence="1 2">
    <name type="scientific">Thalassobacter stenotrophicus</name>
    <dbReference type="NCBI Taxonomy" id="266809"/>
    <lineage>
        <taxon>Bacteria</taxon>
        <taxon>Pseudomonadati</taxon>
        <taxon>Pseudomonadota</taxon>
        <taxon>Alphaproteobacteria</taxon>
        <taxon>Rhodobacterales</taxon>
        <taxon>Roseobacteraceae</taxon>
        <taxon>Thalassobacter</taxon>
    </lineage>
</organism>
<dbReference type="EMBL" id="CYRX01000011">
    <property type="protein sequence ID" value="CUH59920.1"/>
    <property type="molecule type" value="Genomic_DNA"/>
</dbReference>
<protein>
    <submittedName>
        <fullName evidence="1">Uncharacterized protein</fullName>
    </submittedName>
</protein>
<name>A0A0P1FL46_9RHOB</name>
<sequence length="132" mass="14415">MEHIDIVHVTVQSAEITLIGHDTDPHLVVNGTLKNVARGHVVLTLQPAQCRAVGIIGTLEIEENRPVMQASVTVGRSQFDTLISLLSGTPPRPASVLLALRERLILTEDGYLQPDTLRHCSIVDISWSIPVQ</sequence>
<evidence type="ECO:0000313" key="1">
    <source>
        <dbReference type="EMBL" id="CUH59920.1"/>
    </source>
</evidence>
<dbReference type="AlphaFoldDB" id="A0A0P1FL46"/>
<dbReference type="RefSeq" id="WP_139278659.1">
    <property type="nucleotide sequence ID" value="NZ_CYRX01000011.1"/>
</dbReference>
<dbReference type="Proteomes" id="UP000051298">
    <property type="component" value="Unassembled WGS sequence"/>
</dbReference>
<proteinExistence type="predicted"/>